<feature type="domain" description="PAS" evidence="2">
    <location>
        <begin position="240"/>
        <end position="313"/>
    </location>
</feature>
<evidence type="ECO:0000256" key="1">
    <source>
        <dbReference type="SAM" id="Phobius"/>
    </source>
</evidence>
<dbReference type="PROSITE" id="PS50113">
    <property type="entry name" value="PAC"/>
    <property type="match status" value="1"/>
</dbReference>
<dbReference type="PANTHER" id="PTHR44757:SF4">
    <property type="entry name" value="DIGUANYLATE CYCLASE DGCE-RELATED"/>
    <property type="match status" value="1"/>
</dbReference>
<sequence>MKGKNTGDFRTLPVRVTGIVFWGMVVIGLMTVLLMLNGREDQILQRQQAVVDRFMSSLYQEFLGHPVSGIQPLGELAERLKERSELIQGMRVQLAENDLWFGKTSRTAMLYTRPVWLPGGTGLPKAQASITLYLPSVELQVTENRKQLLLGLGGLFLFFGLILQRILDLVLSKPFRKMMNTAQVFSAGDEQIRFDETRNDEFGYLGRFINEALDYSSKQKQALHQAMTRAVESEQALQREKDQVEVTLHSIGDAVITTNRTGRIEYMNPIAEELLGCPLTEIRGTPLGKIMRLIDEDSGALLANPVDLCLDSGERIAEGNHKLLLRHDGEQIAIADSAAPIRSRQHELTGVVMVFHDVGQARKLARQLSFQARHDPLTGLFNRREFEAQLENLLETVQGSDLQHAMCYIDLDQFKVVNDVCGHSAGDELLRQLSALLQRQVREADVLARLGGDEFGVLLTHCSADQAARIAENIRSAVQGFRFLFGERSFEIGASIGVVAITTQNHSVSELMSAADIACYAAKDEGRNRVHLFEHSDAELKERHGEMNWVSEIHSAFDEQRFYLVYQPIVALSGEQTGQPAHYEFLLRMKDREGNEVLPMAFLPAAERYHLMARIDSWVVDAVMKLLSECNELPGQGGILINLSGASLADPGFVDSLERRLISANIPGGGICFEITESSAISNLRTIGDAIRRLRTQGCRFALDDFGSGLSAFGYLKGLEIDYIKIDGSIVRNIVSSNLDAAMVQAINDIGHAVGVHTIAEFVETVEVRDRLIALGVDFGQGHYIAAPRPVDELFGLRQPRLDLA</sequence>
<dbReference type="CDD" id="cd01949">
    <property type="entry name" value="GGDEF"/>
    <property type="match status" value="1"/>
</dbReference>
<feature type="domain" description="GGDEF" evidence="6">
    <location>
        <begin position="402"/>
        <end position="535"/>
    </location>
</feature>
<evidence type="ECO:0000259" key="5">
    <source>
        <dbReference type="PROSITE" id="PS50885"/>
    </source>
</evidence>
<keyword evidence="1" id="KW-0472">Membrane</keyword>
<dbReference type="FunFam" id="3.30.70.270:FF:000001">
    <property type="entry name" value="Diguanylate cyclase domain protein"/>
    <property type="match status" value="1"/>
</dbReference>
<dbReference type="PROSITE" id="PS50885">
    <property type="entry name" value="HAMP"/>
    <property type="match status" value="1"/>
</dbReference>
<dbReference type="InterPro" id="IPR000700">
    <property type="entry name" value="PAS-assoc_C"/>
</dbReference>
<dbReference type="GO" id="GO:0016020">
    <property type="term" value="C:membrane"/>
    <property type="evidence" value="ECO:0007669"/>
    <property type="project" value="InterPro"/>
</dbReference>
<evidence type="ECO:0000259" key="3">
    <source>
        <dbReference type="PROSITE" id="PS50113"/>
    </source>
</evidence>
<dbReference type="CDD" id="cd01948">
    <property type="entry name" value="EAL"/>
    <property type="match status" value="1"/>
</dbReference>
<dbReference type="InterPro" id="IPR029787">
    <property type="entry name" value="Nucleotide_cyclase"/>
</dbReference>
<dbReference type="InterPro" id="IPR003660">
    <property type="entry name" value="HAMP_dom"/>
</dbReference>
<dbReference type="InterPro" id="IPR035919">
    <property type="entry name" value="EAL_sf"/>
</dbReference>
<dbReference type="CDD" id="cd06225">
    <property type="entry name" value="HAMP"/>
    <property type="match status" value="1"/>
</dbReference>
<dbReference type="EMBL" id="UOFN01000125">
    <property type="protein sequence ID" value="VAW80295.1"/>
    <property type="molecule type" value="Genomic_DNA"/>
</dbReference>
<dbReference type="Gene3D" id="3.20.20.450">
    <property type="entry name" value="EAL domain"/>
    <property type="match status" value="1"/>
</dbReference>
<evidence type="ECO:0000313" key="7">
    <source>
        <dbReference type="EMBL" id="VAW80295.1"/>
    </source>
</evidence>
<dbReference type="PROSITE" id="PS50887">
    <property type="entry name" value="GGDEF"/>
    <property type="match status" value="1"/>
</dbReference>
<dbReference type="PROSITE" id="PS50883">
    <property type="entry name" value="EAL"/>
    <property type="match status" value="1"/>
</dbReference>
<dbReference type="InterPro" id="IPR035965">
    <property type="entry name" value="PAS-like_dom_sf"/>
</dbReference>
<dbReference type="GO" id="GO:0007165">
    <property type="term" value="P:signal transduction"/>
    <property type="evidence" value="ECO:0007669"/>
    <property type="project" value="InterPro"/>
</dbReference>
<dbReference type="SMART" id="SM00052">
    <property type="entry name" value="EAL"/>
    <property type="match status" value="1"/>
</dbReference>
<evidence type="ECO:0000259" key="4">
    <source>
        <dbReference type="PROSITE" id="PS50883"/>
    </source>
</evidence>
<dbReference type="NCBIfam" id="TIGR00254">
    <property type="entry name" value="GGDEF"/>
    <property type="match status" value="1"/>
</dbReference>
<proteinExistence type="predicted"/>
<dbReference type="Pfam" id="PF08448">
    <property type="entry name" value="PAS_4"/>
    <property type="match status" value="1"/>
</dbReference>
<dbReference type="SUPFAM" id="SSF55785">
    <property type="entry name" value="PYP-like sensor domain (PAS domain)"/>
    <property type="match status" value="1"/>
</dbReference>
<reference evidence="7" key="1">
    <citation type="submission" date="2018-06" db="EMBL/GenBank/DDBJ databases">
        <authorList>
            <person name="Zhirakovskaya E."/>
        </authorList>
    </citation>
    <scope>NUCLEOTIDE SEQUENCE</scope>
</reference>
<feature type="transmembrane region" description="Helical" evidence="1">
    <location>
        <begin position="148"/>
        <end position="167"/>
    </location>
</feature>
<dbReference type="InterPro" id="IPR000160">
    <property type="entry name" value="GGDEF_dom"/>
</dbReference>
<name>A0A3B0YHC1_9ZZZZ</name>
<dbReference type="SMART" id="SM00091">
    <property type="entry name" value="PAS"/>
    <property type="match status" value="1"/>
</dbReference>
<dbReference type="Pfam" id="PF00563">
    <property type="entry name" value="EAL"/>
    <property type="match status" value="1"/>
</dbReference>
<dbReference type="InterPro" id="IPR052155">
    <property type="entry name" value="Biofilm_reg_signaling"/>
</dbReference>
<gene>
    <name evidence="7" type="ORF">MNBD_GAMMA15-731</name>
</gene>
<dbReference type="InterPro" id="IPR043128">
    <property type="entry name" value="Rev_trsase/Diguanyl_cyclase"/>
</dbReference>
<dbReference type="Gene3D" id="3.30.450.20">
    <property type="entry name" value="PAS domain"/>
    <property type="match status" value="1"/>
</dbReference>
<dbReference type="SUPFAM" id="SSF55073">
    <property type="entry name" value="Nucleotide cyclase"/>
    <property type="match status" value="1"/>
</dbReference>
<dbReference type="PROSITE" id="PS50112">
    <property type="entry name" value="PAS"/>
    <property type="match status" value="1"/>
</dbReference>
<dbReference type="Pfam" id="PF00990">
    <property type="entry name" value="GGDEF"/>
    <property type="match status" value="1"/>
</dbReference>
<dbReference type="NCBIfam" id="TIGR00229">
    <property type="entry name" value="sensory_box"/>
    <property type="match status" value="1"/>
</dbReference>
<feature type="domain" description="HAMP" evidence="5">
    <location>
        <begin position="169"/>
        <end position="221"/>
    </location>
</feature>
<dbReference type="PANTHER" id="PTHR44757">
    <property type="entry name" value="DIGUANYLATE CYCLASE DGCP"/>
    <property type="match status" value="1"/>
</dbReference>
<dbReference type="AlphaFoldDB" id="A0A3B0YHC1"/>
<evidence type="ECO:0000259" key="2">
    <source>
        <dbReference type="PROSITE" id="PS50112"/>
    </source>
</evidence>
<protein>
    <submittedName>
        <fullName evidence="7">Diguanylate cyclase/phosphodiesterase (GGDEF &amp; EAL domains) with PAS/PAC sensor(S)</fullName>
    </submittedName>
</protein>
<dbReference type="Gene3D" id="3.30.70.270">
    <property type="match status" value="1"/>
</dbReference>
<dbReference type="SMART" id="SM00267">
    <property type="entry name" value="GGDEF"/>
    <property type="match status" value="1"/>
</dbReference>
<keyword evidence="1" id="KW-1133">Transmembrane helix</keyword>
<keyword evidence="1" id="KW-0812">Transmembrane</keyword>
<accession>A0A3B0YHC1</accession>
<dbReference type="CDD" id="cd00130">
    <property type="entry name" value="PAS"/>
    <property type="match status" value="1"/>
</dbReference>
<dbReference type="SUPFAM" id="SSF141868">
    <property type="entry name" value="EAL domain-like"/>
    <property type="match status" value="1"/>
</dbReference>
<evidence type="ECO:0000259" key="6">
    <source>
        <dbReference type="PROSITE" id="PS50887"/>
    </source>
</evidence>
<dbReference type="InterPro" id="IPR013656">
    <property type="entry name" value="PAS_4"/>
</dbReference>
<organism evidence="7">
    <name type="scientific">hydrothermal vent metagenome</name>
    <dbReference type="NCBI Taxonomy" id="652676"/>
    <lineage>
        <taxon>unclassified sequences</taxon>
        <taxon>metagenomes</taxon>
        <taxon>ecological metagenomes</taxon>
    </lineage>
</organism>
<feature type="domain" description="PAC" evidence="3">
    <location>
        <begin position="317"/>
        <end position="370"/>
    </location>
</feature>
<dbReference type="InterPro" id="IPR001633">
    <property type="entry name" value="EAL_dom"/>
</dbReference>
<feature type="transmembrane region" description="Helical" evidence="1">
    <location>
        <begin position="12"/>
        <end position="36"/>
    </location>
</feature>
<feature type="domain" description="EAL" evidence="4">
    <location>
        <begin position="546"/>
        <end position="802"/>
    </location>
</feature>
<dbReference type="InterPro" id="IPR000014">
    <property type="entry name" value="PAS"/>
</dbReference>
<dbReference type="Gene3D" id="6.10.340.10">
    <property type="match status" value="1"/>
</dbReference>